<reference evidence="2 3" key="1">
    <citation type="submission" date="2016-10" db="EMBL/GenBank/DDBJ databases">
        <authorList>
            <person name="de Groot N.N."/>
        </authorList>
    </citation>
    <scope>NUCLEOTIDE SEQUENCE [LARGE SCALE GENOMIC DNA]</scope>
    <source>
        <strain evidence="2 3">ATCC 35022</strain>
    </source>
</reference>
<keyword evidence="1" id="KW-0732">Signal</keyword>
<dbReference type="Proteomes" id="UP000199071">
    <property type="component" value="Unassembled WGS sequence"/>
</dbReference>
<protein>
    <recommendedName>
        <fullName evidence="4">Lipoprotein</fullName>
    </recommendedName>
</protein>
<sequence>MIIRFCAALLAAASLSGCFTSDAPLIDPEEAAFPFETIVYQGEGRDEVQTLIRKGDAYVVEPADIEMRVRFLAVGDDTYVALAEGSDGDETAVLYTFLKVDLAAMTAESFASMAPEDGIDRPGFSDCGDRGTCVDDLDAYIAYAQARVAAGDLPDIVYTIISAE</sequence>
<dbReference type="EMBL" id="FMXQ01000002">
    <property type="protein sequence ID" value="SDB12049.1"/>
    <property type="molecule type" value="Genomic_DNA"/>
</dbReference>
<evidence type="ECO:0000313" key="2">
    <source>
        <dbReference type="EMBL" id="SDB12049.1"/>
    </source>
</evidence>
<proteinExistence type="predicted"/>
<name>A0A1G6AUT1_9HYPH</name>
<dbReference type="RefSeq" id="WP_090875024.1">
    <property type="nucleotide sequence ID" value="NZ_FMXQ01000002.1"/>
</dbReference>
<gene>
    <name evidence="2" type="ORF">SAMN02982931_00881</name>
</gene>
<keyword evidence="3" id="KW-1185">Reference proteome</keyword>
<evidence type="ECO:0008006" key="4">
    <source>
        <dbReference type="Google" id="ProtNLM"/>
    </source>
</evidence>
<dbReference type="AlphaFoldDB" id="A0A1G6AUT1"/>
<accession>A0A1G6AUT1</accession>
<evidence type="ECO:0000256" key="1">
    <source>
        <dbReference type="SAM" id="SignalP"/>
    </source>
</evidence>
<organism evidence="2 3">
    <name type="scientific">Bauldia litoralis</name>
    <dbReference type="NCBI Taxonomy" id="665467"/>
    <lineage>
        <taxon>Bacteria</taxon>
        <taxon>Pseudomonadati</taxon>
        <taxon>Pseudomonadota</taxon>
        <taxon>Alphaproteobacteria</taxon>
        <taxon>Hyphomicrobiales</taxon>
        <taxon>Kaistiaceae</taxon>
        <taxon>Bauldia</taxon>
    </lineage>
</organism>
<feature type="chain" id="PRO_5011752319" description="Lipoprotein" evidence="1">
    <location>
        <begin position="24"/>
        <end position="164"/>
    </location>
</feature>
<feature type="signal peptide" evidence="1">
    <location>
        <begin position="1"/>
        <end position="23"/>
    </location>
</feature>
<dbReference type="PROSITE" id="PS51257">
    <property type="entry name" value="PROKAR_LIPOPROTEIN"/>
    <property type="match status" value="1"/>
</dbReference>
<evidence type="ECO:0000313" key="3">
    <source>
        <dbReference type="Proteomes" id="UP000199071"/>
    </source>
</evidence>